<keyword evidence="3" id="KW-0479">Metal-binding</keyword>
<dbReference type="Gene3D" id="1.20.1260.10">
    <property type="match status" value="1"/>
</dbReference>
<dbReference type="GO" id="GO:0008199">
    <property type="term" value="F:ferric iron binding"/>
    <property type="evidence" value="ECO:0007669"/>
    <property type="project" value="InterPro"/>
</dbReference>
<dbReference type="InterPro" id="IPR008331">
    <property type="entry name" value="Ferritin_DPS_dom"/>
</dbReference>
<dbReference type="SUPFAM" id="SSF47240">
    <property type="entry name" value="Ferritin-like"/>
    <property type="match status" value="1"/>
</dbReference>
<dbReference type="PRINTS" id="PR00601">
    <property type="entry name" value="BACFERRITIN"/>
</dbReference>
<dbReference type="PANTHER" id="PTHR30295:SF0">
    <property type="entry name" value="BACTERIOFERRITIN"/>
    <property type="match status" value="1"/>
</dbReference>
<keyword evidence="4" id="KW-0408">Iron</keyword>
<feature type="domain" description="Ferritin-like diiron" evidence="5">
    <location>
        <begin position="2"/>
        <end position="143"/>
    </location>
</feature>
<proteinExistence type="predicted"/>
<dbReference type="InterPro" id="IPR009078">
    <property type="entry name" value="Ferritin-like_SF"/>
</dbReference>
<dbReference type="GO" id="GO:0006826">
    <property type="term" value="P:iron ion transport"/>
    <property type="evidence" value="ECO:0007669"/>
    <property type="project" value="InterPro"/>
</dbReference>
<evidence type="ECO:0000313" key="7">
    <source>
        <dbReference type="Proteomes" id="UP000661691"/>
    </source>
</evidence>
<dbReference type="InterPro" id="IPR002024">
    <property type="entry name" value="Bacterioferritin"/>
</dbReference>
<dbReference type="GO" id="GO:0006879">
    <property type="term" value="P:intracellular iron ion homeostasis"/>
    <property type="evidence" value="ECO:0007669"/>
    <property type="project" value="UniProtKB-KW"/>
</dbReference>
<dbReference type="InterPro" id="IPR009040">
    <property type="entry name" value="Ferritin-like_diiron"/>
</dbReference>
<keyword evidence="7" id="KW-1185">Reference proteome</keyword>
<comment type="caution">
    <text evidence="6">The sequence shown here is derived from an EMBL/GenBank/DDBJ whole genome shotgun (WGS) entry which is preliminary data.</text>
</comment>
<dbReference type="PANTHER" id="PTHR30295">
    <property type="entry name" value="BACTERIOFERRITIN"/>
    <property type="match status" value="1"/>
</dbReference>
<keyword evidence="2" id="KW-0349">Heme</keyword>
<protein>
    <submittedName>
        <fullName evidence="6">Ferritin-like domain-containing protein</fullName>
    </submittedName>
</protein>
<dbReference type="EMBL" id="JACXAH010000002">
    <property type="protein sequence ID" value="MBD1371063.1"/>
    <property type="molecule type" value="Genomic_DNA"/>
</dbReference>
<dbReference type="PROSITE" id="PS50905">
    <property type="entry name" value="FERRITIN_LIKE"/>
    <property type="match status" value="1"/>
</dbReference>
<dbReference type="GO" id="GO:0004322">
    <property type="term" value="F:ferroxidase activity"/>
    <property type="evidence" value="ECO:0007669"/>
    <property type="project" value="TreeGrafter"/>
</dbReference>
<dbReference type="Proteomes" id="UP000661691">
    <property type="component" value="Unassembled WGS sequence"/>
</dbReference>
<dbReference type="GO" id="GO:0020037">
    <property type="term" value="F:heme binding"/>
    <property type="evidence" value="ECO:0007669"/>
    <property type="project" value="TreeGrafter"/>
</dbReference>
<gene>
    <name evidence="6" type="ORF">IC620_01655</name>
</gene>
<evidence type="ECO:0000256" key="3">
    <source>
        <dbReference type="ARBA" id="ARBA00022723"/>
    </source>
</evidence>
<evidence type="ECO:0000256" key="4">
    <source>
        <dbReference type="ARBA" id="ARBA00023004"/>
    </source>
</evidence>
<evidence type="ECO:0000313" key="6">
    <source>
        <dbReference type="EMBL" id="MBD1371063.1"/>
    </source>
</evidence>
<dbReference type="Pfam" id="PF00210">
    <property type="entry name" value="Ferritin"/>
    <property type="match status" value="1"/>
</dbReference>
<dbReference type="AlphaFoldDB" id="A0A926N7Q9"/>
<keyword evidence="1" id="KW-0409">Iron storage</keyword>
<name>A0A926N7Q9_9BACL</name>
<evidence type="ECO:0000259" key="5">
    <source>
        <dbReference type="PROSITE" id="PS50905"/>
    </source>
</evidence>
<evidence type="ECO:0000256" key="1">
    <source>
        <dbReference type="ARBA" id="ARBA00022434"/>
    </source>
</evidence>
<dbReference type="InterPro" id="IPR012347">
    <property type="entry name" value="Ferritin-like"/>
</dbReference>
<dbReference type="RefSeq" id="WP_191139046.1">
    <property type="nucleotide sequence ID" value="NZ_JACXAG020000002.1"/>
</dbReference>
<evidence type="ECO:0000256" key="2">
    <source>
        <dbReference type="ARBA" id="ARBA00022617"/>
    </source>
</evidence>
<organism evidence="6 7">
    <name type="scientific">Polycladospora coralii</name>
    <dbReference type="NCBI Taxonomy" id="2771432"/>
    <lineage>
        <taxon>Bacteria</taxon>
        <taxon>Bacillati</taxon>
        <taxon>Bacillota</taxon>
        <taxon>Bacilli</taxon>
        <taxon>Bacillales</taxon>
        <taxon>Thermoactinomycetaceae</taxon>
        <taxon>Polycladospora</taxon>
    </lineage>
</organism>
<dbReference type="GO" id="GO:0005829">
    <property type="term" value="C:cytosol"/>
    <property type="evidence" value="ECO:0007669"/>
    <property type="project" value="TreeGrafter"/>
</dbReference>
<reference evidence="7" key="1">
    <citation type="submission" date="2022-10" db="EMBL/GenBank/DDBJ databases">
        <title>A novel bacterium of genus Hazenella, isolated from South China Sea.</title>
        <authorList>
            <person name="Huang H."/>
            <person name="Mo K."/>
            <person name="Hu Y."/>
        </authorList>
    </citation>
    <scope>NUCLEOTIDE SEQUENCE [LARGE SCALE GENOMIC DNA]</scope>
    <source>
        <strain evidence="7">IB182357</strain>
    </source>
</reference>
<accession>A0A926N7Q9</accession>
<sequence length="143" mass="16295">MDANKKQLLDGLNEDLAQELTAIHQYIYNAAVVTGLARLTLKDFFEAEASDEASHAQYLADKIATLGGEPVVNSYEVKRTRDVKEMLEVTLQAEIDTIKRYTERIQQAEACGEIELKIKLEDLIADETRHKEEMERLLQDSRL</sequence>